<dbReference type="RefSeq" id="WP_141958531.1">
    <property type="nucleotide sequence ID" value="NZ_VFOZ01000001.1"/>
</dbReference>
<name>A0A543CR72_9ACTN</name>
<sequence length="88" mass="9512">MADSETEQYGELVDRLAGDYPDVPQQVVEEQVAKAVEGTHLFGEVPTTVELVETIATENVARVDRAMRGGADLSEESPGPREQVATEP</sequence>
<accession>A0A543CR72</accession>
<evidence type="ECO:0000313" key="3">
    <source>
        <dbReference type="Proteomes" id="UP000316096"/>
    </source>
</evidence>
<proteinExistence type="predicted"/>
<dbReference type="Proteomes" id="UP000316096">
    <property type="component" value="Unassembled WGS sequence"/>
</dbReference>
<dbReference type="EMBL" id="VFOZ01000001">
    <property type="protein sequence ID" value="TQL99606.1"/>
    <property type="molecule type" value="Genomic_DNA"/>
</dbReference>
<reference evidence="2 3" key="1">
    <citation type="submission" date="2019-06" db="EMBL/GenBank/DDBJ databases">
        <title>Sequencing the genomes of 1000 actinobacteria strains.</title>
        <authorList>
            <person name="Klenk H.-P."/>
        </authorList>
    </citation>
    <scope>NUCLEOTIDE SEQUENCE [LARGE SCALE GENOMIC DNA]</scope>
    <source>
        <strain evidence="2 3">DSM 102200</strain>
    </source>
</reference>
<organism evidence="2 3">
    <name type="scientific">Actinoallomurus bryophytorum</name>
    <dbReference type="NCBI Taxonomy" id="1490222"/>
    <lineage>
        <taxon>Bacteria</taxon>
        <taxon>Bacillati</taxon>
        <taxon>Actinomycetota</taxon>
        <taxon>Actinomycetes</taxon>
        <taxon>Streptosporangiales</taxon>
        <taxon>Thermomonosporaceae</taxon>
        <taxon>Actinoallomurus</taxon>
    </lineage>
</organism>
<evidence type="ECO:0000256" key="1">
    <source>
        <dbReference type="SAM" id="MobiDB-lite"/>
    </source>
</evidence>
<feature type="region of interest" description="Disordered" evidence="1">
    <location>
        <begin position="66"/>
        <end position="88"/>
    </location>
</feature>
<comment type="caution">
    <text evidence="2">The sequence shown here is derived from an EMBL/GenBank/DDBJ whole genome shotgun (WGS) entry which is preliminary data.</text>
</comment>
<gene>
    <name evidence="2" type="ORF">FB559_5302</name>
</gene>
<evidence type="ECO:0000313" key="2">
    <source>
        <dbReference type="EMBL" id="TQL99606.1"/>
    </source>
</evidence>
<keyword evidence="3" id="KW-1185">Reference proteome</keyword>
<protein>
    <submittedName>
        <fullName evidence="2">Uncharacterized protein</fullName>
    </submittedName>
</protein>
<dbReference type="AlphaFoldDB" id="A0A543CR72"/>